<accession>A0A061RWT3</accession>
<protein>
    <submittedName>
        <fullName evidence="2">Uncharacterized protein</fullName>
    </submittedName>
</protein>
<sequence>HAAPSAVNTGCHSPHQKGEAPRETGPTVEDEADATQAGVLGREVSHQVSLGLLFRYSFDIEGARDRDLRPATPFPSLVVVFLARVVVHPPAPTVPVPVPRPVPGPLTVRIPPVPVPVPPRPVPVPVPVPPALAAV</sequence>
<reference evidence="2" key="1">
    <citation type="submission" date="2014-05" db="EMBL/GenBank/DDBJ databases">
        <title>The transcriptome of the halophilic microalga Tetraselmis sp. GSL018 isolated from the Great Salt Lake, Utah.</title>
        <authorList>
            <person name="Jinkerson R.E."/>
            <person name="D'Adamo S."/>
            <person name="Posewitz M.C."/>
        </authorList>
    </citation>
    <scope>NUCLEOTIDE SEQUENCE</scope>
    <source>
        <strain evidence="2">GSL018</strain>
    </source>
</reference>
<evidence type="ECO:0000313" key="2">
    <source>
        <dbReference type="EMBL" id="JAC75209.1"/>
    </source>
</evidence>
<evidence type="ECO:0000256" key="1">
    <source>
        <dbReference type="SAM" id="MobiDB-lite"/>
    </source>
</evidence>
<feature type="compositionally biased region" description="Polar residues" evidence="1">
    <location>
        <begin position="1"/>
        <end position="11"/>
    </location>
</feature>
<feature type="non-terminal residue" evidence="2">
    <location>
        <position position="135"/>
    </location>
</feature>
<feature type="non-terminal residue" evidence="2">
    <location>
        <position position="1"/>
    </location>
</feature>
<dbReference type="EMBL" id="GBEZ01010470">
    <property type="protein sequence ID" value="JAC75209.1"/>
    <property type="molecule type" value="Transcribed_RNA"/>
</dbReference>
<organism evidence="2">
    <name type="scientific">Tetraselmis sp. GSL018</name>
    <dbReference type="NCBI Taxonomy" id="582737"/>
    <lineage>
        <taxon>Eukaryota</taxon>
        <taxon>Viridiplantae</taxon>
        <taxon>Chlorophyta</taxon>
        <taxon>core chlorophytes</taxon>
        <taxon>Chlorodendrophyceae</taxon>
        <taxon>Chlorodendrales</taxon>
        <taxon>Chlorodendraceae</taxon>
        <taxon>Tetraselmis</taxon>
    </lineage>
</organism>
<name>A0A061RWT3_9CHLO</name>
<feature type="region of interest" description="Disordered" evidence="1">
    <location>
        <begin position="1"/>
        <end position="40"/>
    </location>
</feature>
<dbReference type="AlphaFoldDB" id="A0A061RWT3"/>
<proteinExistence type="predicted"/>
<gene>
    <name evidence="2" type="ORF">TSPGSL018_23772</name>
</gene>